<comment type="caution">
    <text evidence="2">The sequence shown here is derived from an EMBL/GenBank/DDBJ whole genome shotgun (WGS) entry which is preliminary data.</text>
</comment>
<protein>
    <recommendedName>
        <fullName evidence="1">DUF2262 domain-containing protein</fullName>
    </recommendedName>
</protein>
<evidence type="ECO:0000259" key="1">
    <source>
        <dbReference type="Pfam" id="PF10020"/>
    </source>
</evidence>
<dbReference type="AlphaFoldDB" id="A0A5C5ZD41"/>
<keyword evidence="3" id="KW-1185">Reference proteome</keyword>
<dbReference type="InterPro" id="IPR019260">
    <property type="entry name" value="DUF2262"/>
</dbReference>
<dbReference type="EMBL" id="SJPJ01000001">
    <property type="protein sequence ID" value="TWT85075.1"/>
    <property type="molecule type" value="Genomic_DNA"/>
</dbReference>
<proteinExistence type="predicted"/>
<dbReference type="RefSeq" id="WP_146403085.1">
    <property type="nucleotide sequence ID" value="NZ_SJPJ01000001.1"/>
</dbReference>
<accession>A0A5C5ZD41</accession>
<feature type="domain" description="DUF2262" evidence="1">
    <location>
        <begin position="111"/>
        <end position="240"/>
    </location>
</feature>
<organism evidence="2 3">
    <name type="scientific">Novipirellula herctigrandis</name>
    <dbReference type="NCBI Taxonomy" id="2527986"/>
    <lineage>
        <taxon>Bacteria</taxon>
        <taxon>Pseudomonadati</taxon>
        <taxon>Planctomycetota</taxon>
        <taxon>Planctomycetia</taxon>
        <taxon>Pirellulales</taxon>
        <taxon>Pirellulaceae</taxon>
        <taxon>Novipirellula</taxon>
    </lineage>
</organism>
<reference evidence="2 3" key="1">
    <citation type="submission" date="2019-02" db="EMBL/GenBank/DDBJ databases">
        <title>Deep-cultivation of Planctomycetes and their phenomic and genomic characterization uncovers novel biology.</title>
        <authorList>
            <person name="Wiegand S."/>
            <person name="Jogler M."/>
            <person name="Boedeker C."/>
            <person name="Pinto D."/>
            <person name="Vollmers J."/>
            <person name="Rivas-Marin E."/>
            <person name="Kohn T."/>
            <person name="Peeters S.H."/>
            <person name="Heuer A."/>
            <person name="Rast P."/>
            <person name="Oberbeckmann S."/>
            <person name="Bunk B."/>
            <person name="Jeske O."/>
            <person name="Meyerdierks A."/>
            <person name="Storesund J.E."/>
            <person name="Kallscheuer N."/>
            <person name="Luecker S."/>
            <person name="Lage O.M."/>
            <person name="Pohl T."/>
            <person name="Merkel B.J."/>
            <person name="Hornburger P."/>
            <person name="Mueller R.-W."/>
            <person name="Bruemmer F."/>
            <person name="Labrenz M."/>
            <person name="Spormann A.M."/>
            <person name="Op Den Camp H."/>
            <person name="Overmann J."/>
            <person name="Amann R."/>
            <person name="Jetten M.S.M."/>
            <person name="Mascher T."/>
            <person name="Medema M.H."/>
            <person name="Devos D.P."/>
            <person name="Kaster A.-K."/>
            <person name="Ovreas L."/>
            <person name="Rohde M."/>
            <person name="Galperin M.Y."/>
            <person name="Jogler C."/>
        </authorList>
    </citation>
    <scope>NUCLEOTIDE SEQUENCE [LARGE SCALE GENOMIC DNA]</scope>
    <source>
        <strain evidence="2 3">CA13</strain>
    </source>
</reference>
<dbReference type="Pfam" id="PF10020">
    <property type="entry name" value="DUF2262"/>
    <property type="match status" value="1"/>
</dbReference>
<evidence type="ECO:0000313" key="3">
    <source>
        <dbReference type="Proteomes" id="UP000315010"/>
    </source>
</evidence>
<sequence length="245" mass="27897">MFEITSIDELGCKISLWGSGGRDARLSFTCASLDVTADRDAISAFCDTLRFRLGADLELSIERDRDKVDVSGMVRLPIVFRSRRKDHILAFVRDTYRETLQPLIRTRTSSYLGRLIWDGAQSGWTTSVTIHGEQVPVTIETWSDKDITPIVDGAEELIKNWDSWYPRITDAMTQDLHGIYNDNWRTDGRPKLDSVQFLERLAISSISCDESGWRSVYFTQDELFTDHIIDVRISPDNELQAVLAG</sequence>
<name>A0A5C5ZD41_9BACT</name>
<dbReference type="Proteomes" id="UP000315010">
    <property type="component" value="Unassembled WGS sequence"/>
</dbReference>
<gene>
    <name evidence="2" type="ORF">CA13_65570</name>
</gene>
<evidence type="ECO:0000313" key="2">
    <source>
        <dbReference type="EMBL" id="TWT85075.1"/>
    </source>
</evidence>